<evidence type="ECO:0000313" key="3">
    <source>
        <dbReference type="EMBL" id="AEV28915.1"/>
    </source>
</evidence>
<dbReference type="GO" id="GO:0016020">
    <property type="term" value="C:membrane"/>
    <property type="evidence" value="ECO:0007669"/>
    <property type="project" value="InterPro"/>
</dbReference>
<dbReference type="PROSITE" id="PS51257">
    <property type="entry name" value="PROKAR_LIPOPROTEIN"/>
    <property type="match status" value="1"/>
</dbReference>
<keyword evidence="1" id="KW-0472">Membrane</keyword>
<dbReference type="eggNOG" id="COG0697">
    <property type="taxonomic scope" value="Bacteria"/>
</dbReference>
<evidence type="ECO:0000256" key="1">
    <source>
        <dbReference type="SAM" id="Phobius"/>
    </source>
</evidence>
<feature type="transmembrane region" description="Helical" evidence="1">
    <location>
        <begin position="250"/>
        <end position="268"/>
    </location>
</feature>
<dbReference type="AlphaFoldDB" id="G8QS54"/>
<feature type="domain" description="EamA" evidence="2">
    <location>
        <begin position="6"/>
        <end position="140"/>
    </location>
</feature>
<dbReference type="PANTHER" id="PTHR22911">
    <property type="entry name" value="ACYL-MALONYL CONDENSING ENZYME-RELATED"/>
    <property type="match status" value="1"/>
</dbReference>
<keyword evidence="1" id="KW-0812">Transmembrane</keyword>
<dbReference type="STRING" id="158190.SpiGrapes_1092"/>
<feature type="transmembrane region" description="Helical" evidence="1">
    <location>
        <begin position="274"/>
        <end position="290"/>
    </location>
</feature>
<dbReference type="Proteomes" id="UP000005632">
    <property type="component" value="Chromosome"/>
</dbReference>
<name>G8QS54_SPHPG</name>
<dbReference type="RefSeq" id="WP_014269764.1">
    <property type="nucleotide sequence ID" value="NC_016633.1"/>
</dbReference>
<feature type="transmembrane region" description="Helical" evidence="1">
    <location>
        <begin position="7"/>
        <end position="27"/>
    </location>
</feature>
<dbReference type="SUPFAM" id="SSF103481">
    <property type="entry name" value="Multidrug resistance efflux transporter EmrE"/>
    <property type="match status" value="2"/>
</dbReference>
<accession>G8QS54</accession>
<feature type="transmembrane region" description="Helical" evidence="1">
    <location>
        <begin position="68"/>
        <end position="93"/>
    </location>
</feature>
<proteinExistence type="predicted"/>
<dbReference type="OrthoDB" id="9806740at2"/>
<keyword evidence="4" id="KW-1185">Reference proteome</keyword>
<dbReference type="InterPro" id="IPR037185">
    <property type="entry name" value="EmrE-like"/>
</dbReference>
<keyword evidence="1" id="KW-1133">Transmembrane helix</keyword>
<feature type="transmembrane region" description="Helical" evidence="1">
    <location>
        <begin position="217"/>
        <end position="238"/>
    </location>
</feature>
<reference evidence="3 4" key="1">
    <citation type="submission" date="2011-11" db="EMBL/GenBank/DDBJ databases">
        <title>Complete sequence of Spirochaeta sp. grapes.</title>
        <authorList>
            <consortium name="US DOE Joint Genome Institute"/>
            <person name="Lucas S."/>
            <person name="Han J."/>
            <person name="Lapidus A."/>
            <person name="Cheng J.-F."/>
            <person name="Goodwin L."/>
            <person name="Pitluck S."/>
            <person name="Peters L."/>
            <person name="Ovchinnikova G."/>
            <person name="Munk A.C."/>
            <person name="Detter J.C."/>
            <person name="Han C."/>
            <person name="Tapia R."/>
            <person name="Land M."/>
            <person name="Hauser L."/>
            <person name="Kyrpides N."/>
            <person name="Ivanova N."/>
            <person name="Pagani I."/>
            <person name="Ritalahtilisa K."/>
            <person name="Loeffler F."/>
            <person name="Woyke T."/>
        </authorList>
    </citation>
    <scope>NUCLEOTIDE SEQUENCE [LARGE SCALE GENOMIC DNA]</scope>
    <source>
        <strain evidence="4">ATCC BAA-1885 / DSM 22778 / Grapes</strain>
    </source>
</reference>
<sequence>MIRYRTGIALTLISSCFFGLMGLFNRIALEGGVSLFERITLRFFLASLILFALIKIQGKKMALPKGFGLRLILSSSLFFGGTSFFLFYSYLFIPTSLTTTLHFTYPLLILGGNILLDGARPSLLQKIGTALSIAGLLFALRPGSGDQSINSFGIFLALASAVTFLLYVRFLSKKESKDMDNTVLMFYVLLFSALAWSFPTLFLILKNGHGPLVWSKAIVGLLGLAVPSTALACTFFSLGVRSIGSDKASILSVFEPLTSILAGVVLLGEKLPSTFALGAFLILCGSYLVSKSKSDTVCLAPIA</sequence>
<feature type="domain" description="EamA" evidence="2">
    <location>
        <begin position="152"/>
        <end position="290"/>
    </location>
</feature>
<evidence type="ECO:0000259" key="2">
    <source>
        <dbReference type="Pfam" id="PF00892"/>
    </source>
</evidence>
<protein>
    <submittedName>
        <fullName evidence="3">Putative permease, DMT superfamily</fullName>
    </submittedName>
</protein>
<dbReference type="HOGENOM" id="CLU_033863_9_3_12"/>
<dbReference type="PANTHER" id="PTHR22911:SF137">
    <property type="entry name" value="SOLUTE CARRIER FAMILY 35 MEMBER G2-RELATED"/>
    <property type="match status" value="1"/>
</dbReference>
<organism evidence="3 4">
    <name type="scientific">Sphaerochaeta pleomorpha (strain ATCC BAA-1885 / DSM 22778 / Grapes)</name>
    <dbReference type="NCBI Taxonomy" id="158190"/>
    <lineage>
        <taxon>Bacteria</taxon>
        <taxon>Pseudomonadati</taxon>
        <taxon>Spirochaetota</taxon>
        <taxon>Spirochaetia</taxon>
        <taxon>Spirochaetales</taxon>
        <taxon>Sphaerochaetaceae</taxon>
        <taxon>Sphaerochaeta</taxon>
    </lineage>
</organism>
<dbReference type="KEGG" id="sgp:SpiGrapes_1092"/>
<gene>
    <name evidence="3" type="ordered locus">SpiGrapes_1092</name>
</gene>
<feature type="transmembrane region" description="Helical" evidence="1">
    <location>
        <begin position="183"/>
        <end position="205"/>
    </location>
</feature>
<dbReference type="EMBL" id="CP003155">
    <property type="protein sequence ID" value="AEV28915.1"/>
    <property type="molecule type" value="Genomic_DNA"/>
</dbReference>
<feature type="transmembrane region" description="Helical" evidence="1">
    <location>
        <begin position="152"/>
        <end position="171"/>
    </location>
</feature>
<dbReference type="InterPro" id="IPR000620">
    <property type="entry name" value="EamA_dom"/>
</dbReference>
<feature type="transmembrane region" description="Helical" evidence="1">
    <location>
        <begin position="39"/>
        <end position="56"/>
    </location>
</feature>
<evidence type="ECO:0000313" key="4">
    <source>
        <dbReference type="Proteomes" id="UP000005632"/>
    </source>
</evidence>
<dbReference type="Pfam" id="PF00892">
    <property type="entry name" value="EamA"/>
    <property type="match status" value="2"/>
</dbReference>